<protein>
    <recommendedName>
        <fullName evidence="3">2'-5' RNA ligase</fullName>
    </recommendedName>
</protein>
<comment type="caution">
    <text evidence="1">The sequence shown here is derived from an EMBL/GenBank/DDBJ whole genome shotgun (WGS) entry which is preliminary data.</text>
</comment>
<dbReference type="RefSeq" id="WP_192732269.1">
    <property type="nucleotide sequence ID" value="NZ_BAAAVL010000011.1"/>
</dbReference>
<evidence type="ECO:0008006" key="3">
    <source>
        <dbReference type="Google" id="ProtNLM"/>
    </source>
</evidence>
<dbReference type="Pfam" id="PF13563">
    <property type="entry name" value="2_5_RNA_ligase2"/>
    <property type="match status" value="1"/>
</dbReference>
<dbReference type="SUPFAM" id="SSF55144">
    <property type="entry name" value="LigT-like"/>
    <property type="match status" value="1"/>
</dbReference>
<name>A0ABR9IZS7_RHIVS</name>
<organism evidence="1 2">
    <name type="scientific">Rhizobium viscosum</name>
    <name type="common">Arthrobacter viscosus</name>
    <dbReference type="NCBI Taxonomy" id="1673"/>
    <lineage>
        <taxon>Bacteria</taxon>
        <taxon>Pseudomonadati</taxon>
        <taxon>Pseudomonadota</taxon>
        <taxon>Alphaproteobacteria</taxon>
        <taxon>Hyphomicrobiales</taxon>
        <taxon>Rhizobiaceae</taxon>
        <taxon>Rhizobium/Agrobacterium group</taxon>
        <taxon>Rhizobium</taxon>
    </lineage>
</organism>
<evidence type="ECO:0000313" key="1">
    <source>
        <dbReference type="EMBL" id="MBE1508723.1"/>
    </source>
</evidence>
<reference evidence="1 2" key="1">
    <citation type="submission" date="2020-10" db="EMBL/GenBank/DDBJ databases">
        <title>Sequencing the genomes of 1000 actinobacteria strains.</title>
        <authorList>
            <person name="Klenk H.-P."/>
        </authorList>
    </citation>
    <scope>NUCLEOTIDE SEQUENCE [LARGE SCALE GENOMIC DNA]</scope>
    <source>
        <strain evidence="1 2">DSM 7307</strain>
    </source>
</reference>
<dbReference type="Gene3D" id="3.90.1140.10">
    <property type="entry name" value="Cyclic phosphodiesterase"/>
    <property type="match status" value="1"/>
</dbReference>
<evidence type="ECO:0000313" key="2">
    <source>
        <dbReference type="Proteomes" id="UP000620262"/>
    </source>
</evidence>
<accession>A0ABR9IZS7</accession>
<keyword evidence="2" id="KW-1185">Reference proteome</keyword>
<proteinExistence type="predicted"/>
<dbReference type="EMBL" id="JADBEC010000002">
    <property type="protein sequence ID" value="MBE1508723.1"/>
    <property type="molecule type" value="Genomic_DNA"/>
</dbReference>
<gene>
    <name evidence="1" type="ORF">H4W29_005968</name>
</gene>
<sequence length="204" mass="23045">MIRTKVDALWFKCCSAYHLQLFPASQTVSKLVALQDMIERECDGPLLRVPAQGLHMTVVTLLNAASQLSTSNDEVWSLKGKGWQETIERSLSATFPFDICFREVAASEAAIFLMAQEPPELRRLRSTISAAVSFEDWRPKPPRIGHITLFRFSAEEWLSMPNIDAGLLPIEFKVETLQLVKERRYPSVEVDMLGELPFRGASMS</sequence>
<dbReference type="InterPro" id="IPR009097">
    <property type="entry name" value="Cyclic_Pdiesterase"/>
</dbReference>
<dbReference type="Proteomes" id="UP000620262">
    <property type="component" value="Unassembled WGS sequence"/>
</dbReference>